<evidence type="ECO:0000313" key="13">
    <source>
        <dbReference type="EMBL" id="KAJ8425962.1"/>
    </source>
</evidence>
<feature type="compositionally biased region" description="Basic and acidic residues" evidence="11">
    <location>
        <begin position="420"/>
        <end position="441"/>
    </location>
</feature>
<dbReference type="GO" id="GO:0034271">
    <property type="term" value="C:phosphatidylinositol 3-kinase complex, class III, type I"/>
    <property type="evidence" value="ECO:0007669"/>
    <property type="project" value="TreeGrafter"/>
</dbReference>
<dbReference type="FunFam" id="1.10.510.10:FF:000722">
    <property type="entry name" value="Protein kinase family protein / WD-40 repeat family protein"/>
    <property type="match status" value="1"/>
</dbReference>
<dbReference type="CDD" id="cd13980">
    <property type="entry name" value="STKc_Vps15"/>
    <property type="match status" value="1"/>
</dbReference>
<keyword evidence="5" id="KW-0677">Repeat</keyword>
<dbReference type="InterPro" id="IPR036322">
    <property type="entry name" value="WD40_repeat_dom_sf"/>
</dbReference>
<accession>A0A9Q1GQY3</accession>
<dbReference type="Gene3D" id="2.130.10.10">
    <property type="entry name" value="YVTN repeat-like/Quinoprotein amine dehydrogenase"/>
    <property type="match status" value="2"/>
</dbReference>
<dbReference type="SMART" id="SM00320">
    <property type="entry name" value="WD40"/>
    <property type="match status" value="5"/>
</dbReference>
<dbReference type="InterPro" id="IPR011009">
    <property type="entry name" value="Kinase-like_dom_sf"/>
</dbReference>
<dbReference type="GO" id="GO:0005524">
    <property type="term" value="F:ATP binding"/>
    <property type="evidence" value="ECO:0007669"/>
    <property type="project" value="UniProtKB-KW"/>
</dbReference>
<feature type="region of interest" description="Disordered" evidence="11">
    <location>
        <begin position="414"/>
        <end position="445"/>
    </location>
</feature>
<dbReference type="Gene3D" id="1.10.510.10">
    <property type="entry name" value="Transferase(Phosphotransferase) domain 1"/>
    <property type="match status" value="1"/>
</dbReference>
<evidence type="ECO:0000256" key="9">
    <source>
        <dbReference type="PROSITE-ProRule" id="PRU00103"/>
    </source>
</evidence>
<dbReference type="FunFam" id="1.25.10.10:FF:000209">
    <property type="entry name" value="Protein kinase family protein / WD-40 repeat family protein"/>
    <property type="match status" value="1"/>
</dbReference>
<evidence type="ECO:0000313" key="14">
    <source>
        <dbReference type="Proteomes" id="UP001153076"/>
    </source>
</evidence>
<gene>
    <name evidence="13" type="ORF">Cgig2_033891</name>
</gene>
<dbReference type="GO" id="GO:0006623">
    <property type="term" value="P:protein targeting to vacuole"/>
    <property type="evidence" value="ECO:0007669"/>
    <property type="project" value="TreeGrafter"/>
</dbReference>
<dbReference type="Gene3D" id="1.25.10.10">
    <property type="entry name" value="Leucine-rich Repeat Variant"/>
    <property type="match status" value="2"/>
</dbReference>
<dbReference type="OrthoDB" id="242910at2759"/>
<evidence type="ECO:0000256" key="7">
    <source>
        <dbReference type="ARBA" id="ARBA00022777"/>
    </source>
</evidence>
<evidence type="ECO:0000256" key="1">
    <source>
        <dbReference type="ARBA" id="ARBA00012513"/>
    </source>
</evidence>
<reference evidence="13" key="1">
    <citation type="submission" date="2022-04" db="EMBL/GenBank/DDBJ databases">
        <title>Carnegiea gigantea Genome sequencing and assembly v2.</title>
        <authorList>
            <person name="Copetti D."/>
            <person name="Sanderson M.J."/>
            <person name="Burquez A."/>
            <person name="Wojciechowski M.F."/>
        </authorList>
    </citation>
    <scope>NUCLEOTIDE SEQUENCE</scope>
    <source>
        <strain evidence="13">SGP5-SGP5p</strain>
        <tissue evidence="13">Aerial part</tissue>
    </source>
</reference>
<feature type="compositionally biased region" description="Basic and acidic residues" evidence="11">
    <location>
        <begin position="897"/>
        <end position="910"/>
    </location>
</feature>
<dbReference type="PROSITE" id="PS50082">
    <property type="entry name" value="WD_REPEATS_2"/>
    <property type="match status" value="2"/>
</dbReference>
<dbReference type="InterPro" id="IPR021133">
    <property type="entry name" value="HEAT_type_2"/>
</dbReference>
<dbReference type="SMART" id="SM00220">
    <property type="entry name" value="S_TKc"/>
    <property type="match status" value="1"/>
</dbReference>
<dbReference type="Pfam" id="PF00069">
    <property type="entry name" value="Pkinase"/>
    <property type="match status" value="1"/>
</dbReference>
<keyword evidence="4" id="KW-0808">Transferase</keyword>
<feature type="repeat" description="WD" evidence="10">
    <location>
        <begin position="1107"/>
        <end position="1139"/>
    </location>
</feature>
<dbReference type="PROSITE" id="PS50294">
    <property type="entry name" value="WD_REPEATS_REGION"/>
    <property type="match status" value="2"/>
</dbReference>
<keyword evidence="2" id="KW-0723">Serine/threonine-protein kinase</keyword>
<dbReference type="Pfam" id="PF22956">
    <property type="entry name" value="VPS15-like_hel"/>
    <property type="match status" value="1"/>
</dbReference>
<dbReference type="EMBL" id="JAKOGI010001372">
    <property type="protein sequence ID" value="KAJ8425962.1"/>
    <property type="molecule type" value="Genomic_DNA"/>
</dbReference>
<name>A0A9Q1GQY3_9CARY</name>
<protein>
    <recommendedName>
        <fullName evidence="1">non-specific serine/threonine protein kinase</fullName>
        <ecNumber evidence="1">2.7.11.1</ecNumber>
    </recommendedName>
</protein>
<feature type="repeat" description="WD" evidence="10">
    <location>
        <begin position="1510"/>
        <end position="1527"/>
    </location>
</feature>
<dbReference type="GO" id="GO:0045324">
    <property type="term" value="P:late endosome to vacuole transport"/>
    <property type="evidence" value="ECO:0007669"/>
    <property type="project" value="InterPro"/>
</dbReference>
<dbReference type="GO" id="GO:0016236">
    <property type="term" value="P:macroautophagy"/>
    <property type="evidence" value="ECO:0007669"/>
    <property type="project" value="InterPro"/>
</dbReference>
<evidence type="ECO:0000256" key="10">
    <source>
        <dbReference type="PROSITE-ProRule" id="PRU00221"/>
    </source>
</evidence>
<dbReference type="SUPFAM" id="SSF48371">
    <property type="entry name" value="ARM repeat"/>
    <property type="match status" value="1"/>
</dbReference>
<dbReference type="InterPro" id="IPR000719">
    <property type="entry name" value="Prot_kinase_dom"/>
</dbReference>
<dbReference type="Proteomes" id="UP001153076">
    <property type="component" value="Unassembled WGS sequence"/>
</dbReference>
<evidence type="ECO:0000256" key="2">
    <source>
        <dbReference type="ARBA" id="ARBA00022527"/>
    </source>
</evidence>
<feature type="domain" description="Protein kinase" evidence="12">
    <location>
        <begin position="27"/>
        <end position="315"/>
    </location>
</feature>
<evidence type="ECO:0000256" key="4">
    <source>
        <dbReference type="ARBA" id="ARBA00022679"/>
    </source>
</evidence>
<dbReference type="FunFam" id="1.25.10.10:FF:000370">
    <property type="entry name" value="phosphoinositide 3-kinase regulatory subunit 4-like"/>
    <property type="match status" value="1"/>
</dbReference>
<evidence type="ECO:0000256" key="8">
    <source>
        <dbReference type="ARBA" id="ARBA00022840"/>
    </source>
</evidence>
<evidence type="ECO:0000259" key="12">
    <source>
        <dbReference type="PROSITE" id="PS50011"/>
    </source>
</evidence>
<dbReference type="Pfam" id="PF00400">
    <property type="entry name" value="WD40"/>
    <property type="match status" value="3"/>
</dbReference>
<dbReference type="GO" id="GO:0071561">
    <property type="term" value="C:nucleus-vacuole junction"/>
    <property type="evidence" value="ECO:0007669"/>
    <property type="project" value="TreeGrafter"/>
</dbReference>
<evidence type="ECO:0000256" key="3">
    <source>
        <dbReference type="ARBA" id="ARBA00022574"/>
    </source>
</evidence>
<dbReference type="PANTHER" id="PTHR17583:SF0">
    <property type="entry name" value="PHOSPHOINOSITIDE 3-KINASE REGULATORY SUBUNIT 4"/>
    <property type="match status" value="1"/>
</dbReference>
<dbReference type="GO" id="GO:0005770">
    <property type="term" value="C:late endosome"/>
    <property type="evidence" value="ECO:0007669"/>
    <property type="project" value="TreeGrafter"/>
</dbReference>
<comment type="caution">
    <text evidence="13">The sequence shown here is derived from an EMBL/GenBank/DDBJ whole genome shotgun (WGS) entry which is preliminary data.</text>
</comment>
<dbReference type="EC" id="2.7.11.1" evidence="1"/>
<dbReference type="GO" id="GO:0004674">
    <property type="term" value="F:protein serine/threonine kinase activity"/>
    <property type="evidence" value="ECO:0007669"/>
    <property type="project" value="UniProtKB-KW"/>
</dbReference>
<feature type="region of interest" description="Disordered" evidence="11">
    <location>
        <begin position="344"/>
        <end position="392"/>
    </location>
</feature>
<evidence type="ECO:0000256" key="6">
    <source>
        <dbReference type="ARBA" id="ARBA00022741"/>
    </source>
</evidence>
<dbReference type="InterPro" id="IPR011989">
    <property type="entry name" value="ARM-like"/>
</dbReference>
<evidence type="ECO:0000256" key="11">
    <source>
        <dbReference type="SAM" id="MobiDB-lite"/>
    </source>
</evidence>
<feature type="compositionally biased region" description="Basic and acidic residues" evidence="11">
    <location>
        <begin position="373"/>
        <end position="391"/>
    </location>
</feature>
<keyword evidence="14" id="KW-1185">Reference proteome</keyword>
<dbReference type="InterPro" id="IPR055231">
    <property type="entry name" value="2AA_helical"/>
</dbReference>
<keyword evidence="3 10" id="KW-0853">WD repeat</keyword>
<evidence type="ECO:0000256" key="5">
    <source>
        <dbReference type="ARBA" id="ARBA00022737"/>
    </source>
</evidence>
<dbReference type="SUPFAM" id="SSF50978">
    <property type="entry name" value="WD40 repeat-like"/>
    <property type="match status" value="1"/>
</dbReference>
<keyword evidence="7" id="KW-0418">Kinase</keyword>
<dbReference type="GO" id="GO:0034272">
    <property type="term" value="C:phosphatidylinositol 3-kinase complex, class III, type II"/>
    <property type="evidence" value="ECO:0007669"/>
    <property type="project" value="TreeGrafter"/>
</dbReference>
<dbReference type="PROSITE" id="PS50077">
    <property type="entry name" value="HEAT_REPEAT"/>
    <property type="match status" value="1"/>
</dbReference>
<sequence>MGNKIARTTQASATEYYLHDLPSYHNLVLKEVLCRGRFFKSIQCKHDEGLILVKVYFKRGDHIDLREYEKRLHHIRDTFLTIQHPHVWPFQFWLETDKAAYLLRQYFFNNLHDRLSTRPFLTLVEKKWLAFQLLYAVKQSHQRGICHGFHAYLVGGDIKCENVLVTSWNWVYLADFASFKPTYIPDDDPSDFSFFFDTGGRRLCYLAPERFYEHGSDILLAPDAPLKPSMDIFAMGCVIAEVFLEGHPLFELSQLLAYRRGQYDPSQHLEKIRDPGIRKMILHMIQLNPDERFSAEAYLLKYAGMAFPNYFSPFLHNFYSCLGSLDPDARVVMCQSTFHEIVKQMSSSESRDETSKGLGAHPNSAAGEISQEMVRKEVHSHPKGSSRKDHLTNGSAHEQYELLAHLGSLLGDVDPSNHFSSDRAQEDATEFRSVQKQEKNQHSSSQLLQSISDVFERSDHAFLKKVSINELKSLMSEYDSEVDTYPTPFQSLPRQAMSCEGMVLIISLLCSCIRNVKFPQLRRSCILLLKSLSVYIDDEDCLQRVLPYVIFMLSDPAAIVRCAAMETLCDILPLVREFPPSDAKIFPEYILPMLSMFPDDPEESVRICYASHISKLALTSYGFLARSLRMSEAGVLDELSVPQKSSVVSTDKGQVPKVNGNAQLAHLRKSVAEVVQELVMGPKQTPNIRRALLQDIAGLCCFFGQRQSNDFLLPILPAFLNDNDDLLRTVFYEQIVYVCFFVGQRSVEEYLLPYIEQALSDTAEGVIASTLDCLTILSYNGFLRKRILVEMIQHAFPLLCYPSQWVRRSVASFIAASSESLGAVDSYVFLAPVVRPFLRRQLASLASEKALLSCLKPPVSRQVFYEVLENVQGLDMLERQQKIWHASTQPKQWEAADSPKKDKGLQDPESGRLSVDQMDTTECNSSEVKLRGKGCCIHGAPRTLDISDHLSSEKLRFSGLISPQLSGSNSFRLDKSYENIPVYSFSLDKREAGHSQRASDASHQLKSLRSSSFSTAPNLASSLFSVACGSTQFHRVVHEPELKESDQNSCMSSKFQDIGISSTVKGNSMFVEDISSPSEITGPPALSWISTLPDSGWKPRGVLVAHLQEHRSSVNDIAVSTDDKFFVSVSDDSTVKLWESRKLQKDISFRSRLTYSLEGSRGLCAVMLWGSAQAVVGACDGRIHTFSVDYASRRLENGNIAEKCSGIADISKNKTGEGAILSIVNSADADANHTLMYSTQSCRIHLWDTRTGTNSWTLKATPEEGYISKLVTDPCGNWFVSGSSRGVLSLWDLRFLIPVNSWSYPHPCQVEDMCLYIPPPNTLFSATARPLIYVAAGFNEVSLWNAETGSCYQVFQVPVNNANAAVSDLPWALSRPPIKANLKSDPAQNVNLKYRVDEFNEPSPRLSGIRSLLPLPGGDLLTGGTDLKIRRWDQSRPERSYSICGPTIKGLRNDEVYEIRSCSGVQLVQEMSTRPLTAKLTTKAVLAAAAADPAGCHRDSILSLASIKLNQRLLISSSRDGTIKAWK</sequence>
<dbReference type="InterPro" id="IPR016024">
    <property type="entry name" value="ARM-type_fold"/>
</dbReference>
<dbReference type="SUPFAM" id="SSF56112">
    <property type="entry name" value="Protein kinase-like (PK-like)"/>
    <property type="match status" value="1"/>
</dbReference>
<keyword evidence="6" id="KW-0547">Nucleotide-binding</keyword>
<organism evidence="13 14">
    <name type="scientific">Carnegiea gigantea</name>
    <dbReference type="NCBI Taxonomy" id="171969"/>
    <lineage>
        <taxon>Eukaryota</taxon>
        <taxon>Viridiplantae</taxon>
        <taxon>Streptophyta</taxon>
        <taxon>Embryophyta</taxon>
        <taxon>Tracheophyta</taxon>
        <taxon>Spermatophyta</taxon>
        <taxon>Magnoliopsida</taxon>
        <taxon>eudicotyledons</taxon>
        <taxon>Gunneridae</taxon>
        <taxon>Pentapetalae</taxon>
        <taxon>Caryophyllales</taxon>
        <taxon>Cactineae</taxon>
        <taxon>Cactaceae</taxon>
        <taxon>Cactoideae</taxon>
        <taxon>Echinocereeae</taxon>
        <taxon>Carnegiea</taxon>
    </lineage>
</organism>
<dbReference type="InterPro" id="IPR015943">
    <property type="entry name" value="WD40/YVTN_repeat-like_dom_sf"/>
</dbReference>
<dbReference type="PANTHER" id="PTHR17583">
    <property type="entry name" value="PHOSPHOINOSITIDE 3-KINASE REGULATORY SUBUNIT 4"/>
    <property type="match status" value="1"/>
</dbReference>
<dbReference type="PROSITE" id="PS50011">
    <property type="entry name" value="PROTEIN_KINASE_DOM"/>
    <property type="match status" value="1"/>
</dbReference>
<feature type="region of interest" description="Disordered" evidence="11">
    <location>
        <begin position="888"/>
        <end position="918"/>
    </location>
</feature>
<feature type="repeat" description="HEAT" evidence="9">
    <location>
        <begin position="712"/>
        <end position="750"/>
    </location>
</feature>
<keyword evidence="8" id="KW-0067">ATP-binding</keyword>
<proteinExistence type="predicted"/>
<dbReference type="InterPro" id="IPR001680">
    <property type="entry name" value="WD40_rpt"/>
</dbReference>
<dbReference type="InterPro" id="IPR045162">
    <property type="entry name" value="Vps15-like"/>
</dbReference>